<evidence type="ECO:0008006" key="9">
    <source>
        <dbReference type="Google" id="ProtNLM"/>
    </source>
</evidence>
<dbReference type="GO" id="GO:0016020">
    <property type="term" value="C:membrane"/>
    <property type="evidence" value="ECO:0007669"/>
    <property type="project" value="UniProtKB-SubCell"/>
</dbReference>
<proteinExistence type="inferred from homology"/>
<dbReference type="EMBL" id="CANHGI010000003">
    <property type="protein sequence ID" value="CAI5444154.1"/>
    <property type="molecule type" value="Genomic_DNA"/>
</dbReference>
<feature type="transmembrane region" description="Helical" evidence="6">
    <location>
        <begin position="17"/>
        <end position="42"/>
    </location>
</feature>
<organism evidence="7 8">
    <name type="scientific">Caenorhabditis angaria</name>
    <dbReference type="NCBI Taxonomy" id="860376"/>
    <lineage>
        <taxon>Eukaryota</taxon>
        <taxon>Metazoa</taxon>
        <taxon>Ecdysozoa</taxon>
        <taxon>Nematoda</taxon>
        <taxon>Chromadorea</taxon>
        <taxon>Rhabditida</taxon>
        <taxon>Rhabditina</taxon>
        <taxon>Rhabditomorpha</taxon>
        <taxon>Rhabditoidea</taxon>
        <taxon>Rhabditidae</taxon>
        <taxon>Peloderinae</taxon>
        <taxon>Caenorhabditis</taxon>
    </lineage>
</organism>
<sequence>MNSTIALEESSNELFPIILLTIKLGLNSIGLFLNCVLLWLILVNCRNMYKTLSILLIYTLFNDMTISITMLLEVKRLVICHETYVMVYYDRLLRKDFCQLSELLSYCLMAYLPGLVTVIWFLVQFEDSSPLVNSLQKCTSEIFTHSTISGYESYHKSPMPYAMALLILPNIPHYFLAFCFRHKQNHDLKRRSLSTSTLKMHSTLRKISTLKAFLPLFLFFDVMIYTLCQLELLPPQMSQYFLGTISSSINILNPLIAIMCFRPYRGTVKATWRKWTTKLSRSQHKVIFSEEEEVEAVSL</sequence>
<name>A0A9P1IF29_9PELO</name>
<feature type="transmembrane region" description="Helical" evidence="6">
    <location>
        <begin position="209"/>
        <end position="227"/>
    </location>
</feature>
<evidence type="ECO:0000256" key="6">
    <source>
        <dbReference type="SAM" id="Phobius"/>
    </source>
</evidence>
<keyword evidence="3 6" id="KW-0812">Transmembrane</keyword>
<evidence type="ECO:0000256" key="2">
    <source>
        <dbReference type="ARBA" id="ARBA00009166"/>
    </source>
</evidence>
<dbReference type="Pfam" id="PF10317">
    <property type="entry name" value="7TM_GPCR_Srd"/>
    <property type="match status" value="1"/>
</dbReference>
<dbReference type="AlphaFoldDB" id="A0A9P1IF29"/>
<dbReference type="InterPro" id="IPR050920">
    <property type="entry name" value="Nematode_rcpt-like_delta"/>
</dbReference>
<dbReference type="PANTHER" id="PTHR22945">
    <property type="entry name" value="SERPENTINE RECEPTOR, CLASS D DELTA"/>
    <property type="match status" value="1"/>
</dbReference>
<keyword evidence="8" id="KW-1185">Reference proteome</keyword>
<evidence type="ECO:0000256" key="1">
    <source>
        <dbReference type="ARBA" id="ARBA00004141"/>
    </source>
</evidence>
<dbReference type="SUPFAM" id="SSF81321">
    <property type="entry name" value="Family A G protein-coupled receptor-like"/>
    <property type="match status" value="1"/>
</dbReference>
<keyword evidence="5 6" id="KW-0472">Membrane</keyword>
<reference evidence="7" key="1">
    <citation type="submission" date="2022-11" db="EMBL/GenBank/DDBJ databases">
        <authorList>
            <person name="Kikuchi T."/>
        </authorList>
    </citation>
    <scope>NUCLEOTIDE SEQUENCE</scope>
    <source>
        <strain evidence="7">PS1010</strain>
    </source>
</reference>
<dbReference type="InterPro" id="IPR019421">
    <property type="entry name" value="7TM_GPCR_serpentine_rcpt_Srd"/>
</dbReference>
<comment type="similarity">
    <text evidence="2">Belongs to the nematode receptor-like protein srd family.</text>
</comment>
<protein>
    <recommendedName>
        <fullName evidence="9">G-protein coupled receptors family 1 profile domain-containing protein</fullName>
    </recommendedName>
</protein>
<dbReference type="Proteomes" id="UP001152747">
    <property type="component" value="Unassembled WGS sequence"/>
</dbReference>
<gene>
    <name evidence="7" type="ORF">CAMP_LOCUS6791</name>
</gene>
<keyword evidence="4 6" id="KW-1133">Transmembrane helix</keyword>
<feature type="transmembrane region" description="Helical" evidence="6">
    <location>
        <begin position="239"/>
        <end position="261"/>
    </location>
</feature>
<feature type="transmembrane region" description="Helical" evidence="6">
    <location>
        <begin position="161"/>
        <end position="180"/>
    </location>
</feature>
<evidence type="ECO:0000256" key="3">
    <source>
        <dbReference type="ARBA" id="ARBA00022692"/>
    </source>
</evidence>
<feature type="transmembrane region" description="Helical" evidence="6">
    <location>
        <begin position="103"/>
        <end position="123"/>
    </location>
</feature>
<evidence type="ECO:0000313" key="8">
    <source>
        <dbReference type="Proteomes" id="UP001152747"/>
    </source>
</evidence>
<evidence type="ECO:0000313" key="7">
    <source>
        <dbReference type="EMBL" id="CAI5444154.1"/>
    </source>
</evidence>
<comment type="subcellular location">
    <subcellularLocation>
        <location evidence="1">Membrane</location>
        <topology evidence="1">Multi-pass membrane protein</topology>
    </subcellularLocation>
</comment>
<comment type="caution">
    <text evidence="7">The sequence shown here is derived from an EMBL/GenBank/DDBJ whole genome shotgun (WGS) entry which is preliminary data.</text>
</comment>
<dbReference type="OrthoDB" id="5789635at2759"/>
<evidence type="ECO:0000256" key="5">
    <source>
        <dbReference type="ARBA" id="ARBA00023136"/>
    </source>
</evidence>
<evidence type="ECO:0000256" key="4">
    <source>
        <dbReference type="ARBA" id="ARBA00022989"/>
    </source>
</evidence>
<dbReference type="PANTHER" id="PTHR22945:SF17">
    <property type="entry name" value="G_PROTEIN_RECEP_F1_2 DOMAIN-CONTAINING PROTEIN"/>
    <property type="match status" value="1"/>
</dbReference>
<accession>A0A9P1IF29</accession>